<dbReference type="Pfam" id="PF16257">
    <property type="entry name" value="UxaE"/>
    <property type="match status" value="1"/>
</dbReference>
<dbReference type="GO" id="GO:0016856">
    <property type="term" value="F:racemase and epimerase activity, acting on hydroxy acids and derivatives"/>
    <property type="evidence" value="ECO:0007669"/>
    <property type="project" value="UniProtKB-UniRule"/>
</dbReference>
<dbReference type="EMBL" id="DSGB01000007">
    <property type="protein sequence ID" value="HER97227.1"/>
    <property type="molecule type" value="Genomic_DNA"/>
</dbReference>
<gene>
    <name evidence="1" type="primary">uxaE</name>
    <name evidence="2" type="ORF">ENO59_12110</name>
</gene>
<dbReference type="GO" id="GO:0046872">
    <property type="term" value="F:metal ion binding"/>
    <property type="evidence" value="ECO:0007669"/>
    <property type="project" value="UniProtKB-UniRule"/>
</dbReference>
<feature type="binding site" evidence="1">
    <location>
        <position position="371"/>
    </location>
    <ligand>
        <name>a divalent metal cation</name>
        <dbReference type="ChEBI" id="CHEBI:60240"/>
    </ligand>
</feature>
<accession>A0A7V2B2S2</accession>
<feature type="active site" description="Proton acceptor" evidence="1">
    <location>
        <position position="182"/>
    </location>
</feature>
<protein>
    <recommendedName>
        <fullName evidence="1">Tagaturonate/fructuronate epimerase</fullName>
        <shortName evidence="1">D-TagA/D-FruA epimerase</shortName>
        <ecNumber evidence="1">5.1.2.7</ecNumber>
    </recommendedName>
</protein>
<name>A0A7V2B2S2_RHOMR</name>
<comment type="similarity">
    <text evidence="1">Belongs to the UxaE family.</text>
</comment>
<dbReference type="HAMAP" id="MF_02243">
    <property type="entry name" value="UxaE"/>
    <property type="match status" value="1"/>
</dbReference>
<keyword evidence="1" id="KW-0413">Isomerase</keyword>
<comment type="function">
    <text evidence="1">Catalyzes the epimerization of D-tagaturonate (D-TagA) to D-fructuronate (D-FruA).</text>
</comment>
<proteinExistence type="inferred from homology"/>
<dbReference type="AlphaFoldDB" id="A0A7V2B2S2"/>
<evidence type="ECO:0000313" key="2">
    <source>
        <dbReference type="EMBL" id="HER97227.1"/>
    </source>
</evidence>
<comment type="cofactor">
    <cofactor evidence="1">
        <name>a divalent metal cation</name>
        <dbReference type="ChEBI" id="CHEBI:60240"/>
    </cofactor>
</comment>
<reference evidence="2" key="1">
    <citation type="journal article" date="2020" name="mSystems">
        <title>Genome- and Community-Level Interaction Insights into Carbon Utilization and Element Cycling Functions of Hydrothermarchaeota in Hydrothermal Sediment.</title>
        <authorList>
            <person name="Zhou Z."/>
            <person name="Liu Y."/>
            <person name="Xu W."/>
            <person name="Pan J."/>
            <person name="Luo Z.H."/>
            <person name="Li M."/>
        </authorList>
    </citation>
    <scope>NUCLEOTIDE SEQUENCE [LARGE SCALE GENOMIC DNA]</scope>
    <source>
        <strain evidence="2">SpSt-143</strain>
    </source>
</reference>
<organism evidence="2">
    <name type="scientific">Rhodothermus marinus</name>
    <name type="common">Rhodothermus obamensis</name>
    <dbReference type="NCBI Taxonomy" id="29549"/>
    <lineage>
        <taxon>Bacteria</taxon>
        <taxon>Pseudomonadati</taxon>
        <taxon>Rhodothermota</taxon>
        <taxon>Rhodothermia</taxon>
        <taxon>Rhodothermales</taxon>
        <taxon>Rhodothermaceae</taxon>
        <taxon>Rhodothermus</taxon>
    </lineage>
</organism>
<feature type="binding site" evidence="1">
    <location>
        <position position="338"/>
    </location>
    <ligand>
        <name>a divalent metal cation</name>
        <dbReference type="ChEBI" id="CHEBI:60240"/>
    </ligand>
</feature>
<feature type="active site" description="Proton donor" evidence="1">
    <location>
        <position position="296"/>
    </location>
</feature>
<comment type="catalytic activity">
    <reaction evidence="1">
        <text>keto-D-tagaturonate = keto-D-fructuronate</text>
        <dbReference type="Rhea" id="RHEA:51656"/>
        <dbReference type="ChEBI" id="CHEBI:17886"/>
        <dbReference type="ChEBI" id="CHEBI:59881"/>
        <dbReference type="EC" id="5.1.2.7"/>
    </reaction>
</comment>
<dbReference type="EC" id="5.1.2.7" evidence="1"/>
<keyword evidence="1" id="KW-0479">Metal-binding</keyword>
<evidence type="ECO:0000256" key="1">
    <source>
        <dbReference type="HAMAP-Rule" id="MF_02243"/>
    </source>
</evidence>
<comment type="caution">
    <text evidence="2">The sequence shown here is derived from an EMBL/GenBank/DDBJ whole genome shotgun (WGS) entry which is preliminary data.</text>
</comment>
<sequence>MEAFPLLLPGWALQAQADGPKLAAALSTLIRAHVYPQSLEVTPKGVFFLIRKDQEKRLGILSSSGVADFGGLRHELTFNGQALIFQSCPLTPEHAQALRRHVPWTAPRTLGLRASVGCGDRLGLATPGHVRAVRKHTLAPVFAQQSIREMTRTGRSPQQVLDDAMWGVFQEGWRQGYGADADHLKTEEDADRCIAAGFTWFTIDPSAFVDNDADGADAATLTAKVAALPWADLETTWNDLRRAYLGQTFHVGPYMLSFEERTLRQALAKYGAAIAHTARMYRHIASRMGNCPFELEMSVDETEVPTSPAEHFFVARELARLGVRWISLALRFVGRLEKGVDYIGELGEFEAHLKLHVAIARTLGPYKLSLHSGSDKFALYPLFAQHAGELFHLKTAGTSYLEALRAVAELDPTLFREILDFARSRYETDRATYHVSALLERVPHPAEVPDRDLPALLEHFDTRQVLHVTFGSVLTATDAQGRPRFRDRLLAVLQAHEETHYRLLEAHFDRHLRPFDAT</sequence>
<dbReference type="InterPro" id="IPR032586">
    <property type="entry name" value="UxaE"/>
</dbReference>
<feature type="binding site" evidence="1">
    <location>
        <position position="183"/>
    </location>
    <ligand>
        <name>a divalent metal cation</name>
        <dbReference type="ChEBI" id="CHEBI:60240"/>
    </ligand>
</feature>